<feature type="transmembrane region" description="Helical" evidence="9">
    <location>
        <begin position="239"/>
        <end position="263"/>
    </location>
</feature>
<evidence type="ECO:0000256" key="2">
    <source>
        <dbReference type="ARBA" id="ARBA00008540"/>
    </source>
</evidence>
<proteinExistence type="inferred from homology"/>
<feature type="transmembrane region" description="Helical" evidence="9">
    <location>
        <begin position="328"/>
        <end position="347"/>
    </location>
</feature>
<dbReference type="InterPro" id="IPR004685">
    <property type="entry name" value="Brnchd-chn_aa_trnsp_Livcs"/>
</dbReference>
<dbReference type="AlphaFoldDB" id="A0AAQ1TWP2"/>
<organism evidence="10 11">
    <name type="scientific">Corynebacterium striatum</name>
    <dbReference type="NCBI Taxonomy" id="43770"/>
    <lineage>
        <taxon>Bacteria</taxon>
        <taxon>Bacillati</taxon>
        <taxon>Actinomycetota</taxon>
        <taxon>Actinomycetes</taxon>
        <taxon>Mycobacteriales</taxon>
        <taxon>Corynebacteriaceae</taxon>
        <taxon>Corynebacterium</taxon>
    </lineage>
</organism>
<feature type="transmembrane region" description="Helical" evidence="9">
    <location>
        <begin position="90"/>
        <end position="112"/>
    </location>
</feature>
<evidence type="ECO:0000256" key="1">
    <source>
        <dbReference type="ARBA" id="ARBA00004651"/>
    </source>
</evidence>
<evidence type="ECO:0000256" key="3">
    <source>
        <dbReference type="ARBA" id="ARBA00022448"/>
    </source>
</evidence>
<dbReference type="EMBL" id="BJLD01000002">
    <property type="protein sequence ID" value="GEA43165.1"/>
    <property type="molecule type" value="Genomic_DNA"/>
</dbReference>
<keyword evidence="7 9" id="KW-1133">Transmembrane helix</keyword>
<evidence type="ECO:0000256" key="6">
    <source>
        <dbReference type="ARBA" id="ARBA00022970"/>
    </source>
</evidence>
<comment type="caution">
    <text evidence="10">The sequence shown here is derived from an EMBL/GenBank/DDBJ whole genome shotgun (WGS) entry which is preliminary data.</text>
</comment>
<name>A0AAQ1TWP2_CORST</name>
<feature type="transmembrane region" description="Helical" evidence="9">
    <location>
        <begin position="427"/>
        <end position="446"/>
    </location>
</feature>
<feature type="transmembrane region" description="Helical" evidence="9">
    <location>
        <begin position="204"/>
        <end position="227"/>
    </location>
</feature>
<dbReference type="PANTHER" id="PTHR30588:SF0">
    <property type="entry name" value="BRANCHED-CHAIN AMINO ACID PERMEASE BRNQ"/>
    <property type="match status" value="1"/>
</dbReference>
<gene>
    <name evidence="10" type="primary">brnQ</name>
    <name evidence="10" type="ORF">Cst04h_13350</name>
</gene>
<feature type="transmembrane region" description="Helical" evidence="9">
    <location>
        <begin position="164"/>
        <end position="184"/>
    </location>
</feature>
<keyword evidence="4" id="KW-1003">Cell membrane</keyword>
<dbReference type="Pfam" id="PF05525">
    <property type="entry name" value="Branch_AA_trans"/>
    <property type="match status" value="1"/>
</dbReference>
<dbReference type="PANTHER" id="PTHR30588">
    <property type="entry name" value="BRANCHED-CHAIN AMINO ACID TRANSPORT SYSTEM 2 CARRIER PROTEIN"/>
    <property type="match status" value="1"/>
</dbReference>
<dbReference type="GO" id="GO:0015818">
    <property type="term" value="P:isoleucine transport"/>
    <property type="evidence" value="ECO:0007669"/>
    <property type="project" value="TreeGrafter"/>
</dbReference>
<feature type="transmembrane region" description="Helical" evidence="9">
    <location>
        <begin position="386"/>
        <end position="407"/>
    </location>
</feature>
<dbReference type="NCBIfam" id="TIGR00796">
    <property type="entry name" value="livcs"/>
    <property type="match status" value="1"/>
</dbReference>
<dbReference type="GO" id="GO:0015188">
    <property type="term" value="F:L-isoleucine transmembrane transporter activity"/>
    <property type="evidence" value="ECO:0007669"/>
    <property type="project" value="TreeGrafter"/>
</dbReference>
<evidence type="ECO:0000256" key="5">
    <source>
        <dbReference type="ARBA" id="ARBA00022692"/>
    </source>
</evidence>
<evidence type="ECO:0000313" key="11">
    <source>
        <dbReference type="Proteomes" id="UP000315234"/>
    </source>
</evidence>
<comment type="similarity">
    <text evidence="2">Belongs to the branched chain amino acid transporter family.</text>
</comment>
<dbReference type="RefSeq" id="WP_005528359.1">
    <property type="nucleotide sequence ID" value="NZ_BJLD01000002.1"/>
</dbReference>
<sequence>MTTQTDTAASPVTGSNTKPTMTIIVASLMLFSMFFGAGNLIFPPMVGVASGTNFWPAILGFLAAGVLLPVLAVVAVSISGQSVRDIGNYGGKFFGVVFSAMAYLAIGAFYALPRTGAVSMETAITPLFGWEGFGANVTYNIIFFLIALALSWKPNSIIDTLGKFLTPALVILLLVLITLATFGAERVPAAPTEDYTSAPMVTGLFEGYNTMDAIAGLAFSIVIVSSLQSKGFKAGKQVISGTITAAVIAGGLLACIYLGLGWIGQTIQDGQSYESGATLLADAANSTMGGVGQAVFSAIVILACMTTAVGLITATSEFFAQLVPKTTYHFWAVVFTLLSIAFAFQGLETVLSIAVPFIIFLYPPAITLIALTLIQPVVKNAVAFRWAFLLALWTSVVWSALTVLANQGWLAAAEPLLNASPGQSVDLGWFVPTAVAALIGVAIDFAQRKN</sequence>
<keyword evidence="6" id="KW-0029">Amino-acid transport</keyword>
<evidence type="ECO:0000256" key="7">
    <source>
        <dbReference type="ARBA" id="ARBA00022989"/>
    </source>
</evidence>
<dbReference type="GO" id="GO:0005304">
    <property type="term" value="F:L-valine transmembrane transporter activity"/>
    <property type="evidence" value="ECO:0007669"/>
    <property type="project" value="TreeGrafter"/>
</dbReference>
<protein>
    <submittedName>
        <fullName evidence="10">Branched-chain amino acid transport system carrier protein</fullName>
    </submittedName>
</protein>
<feature type="transmembrane region" description="Helical" evidence="9">
    <location>
        <begin position="54"/>
        <end position="78"/>
    </location>
</feature>
<evidence type="ECO:0000256" key="8">
    <source>
        <dbReference type="ARBA" id="ARBA00023136"/>
    </source>
</evidence>
<accession>A0AAQ1TWP2</accession>
<keyword evidence="8 9" id="KW-0472">Membrane</keyword>
<evidence type="ECO:0000313" key="10">
    <source>
        <dbReference type="EMBL" id="GEA43165.1"/>
    </source>
</evidence>
<feature type="transmembrane region" description="Helical" evidence="9">
    <location>
        <begin position="294"/>
        <end position="316"/>
    </location>
</feature>
<keyword evidence="5 9" id="KW-0812">Transmembrane</keyword>
<dbReference type="Proteomes" id="UP000315234">
    <property type="component" value="Unassembled WGS sequence"/>
</dbReference>
<reference evidence="10 11" key="1">
    <citation type="submission" date="2019-06" db="EMBL/GenBank/DDBJ databases">
        <title>Draft genome sequence of Corynebacterium striatum NBRC 15291.</title>
        <authorList>
            <person name="Miura T."/>
            <person name="Furukawa M."/>
            <person name="Shimamura M."/>
            <person name="Ohyama Y."/>
            <person name="Yamazoe A."/>
            <person name="Kawasaki H."/>
        </authorList>
    </citation>
    <scope>NUCLEOTIDE SEQUENCE [LARGE SCALE GENOMIC DNA]</scope>
    <source>
        <strain evidence="10 11">NBRC 15291</strain>
    </source>
</reference>
<evidence type="ECO:0000256" key="9">
    <source>
        <dbReference type="SAM" id="Phobius"/>
    </source>
</evidence>
<feature type="transmembrane region" description="Helical" evidence="9">
    <location>
        <begin position="132"/>
        <end position="152"/>
    </location>
</feature>
<feature type="transmembrane region" description="Helical" evidence="9">
    <location>
        <begin position="353"/>
        <end position="374"/>
    </location>
</feature>
<feature type="transmembrane region" description="Helical" evidence="9">
    <location>
        <begin position="21"/>
        <end position="42"/>
    </location>
</feature>
<evidence type="ECO:0000256" key="4">
    <source>
        <dbReference type="ARBA" id="ARBA00022475"/>
    </source>
</evidence>
<dbReference type="GO" id="GO:0005886">
    <property type="term" value="C:plasma membrane"/>
    <property type="evidence" value="ECO:0007669"/>
    <property type="project" value="UniProtKB-SubCell"/>
</dbReference>
<dbReference type="GO" id="GO:0015820">
    <property type="term" value="P:L-leucine transport"/>
    <property type="evidence" value="ECO:0007669"/>
    <property type="project" value="TreeGrafter"/>
</dbReference>
<dbReference type="GO" id="GO:0015190">
    <property type="term" value="F:L-leucine transmembrane transporter activity"/>
    <property type="evidence" value="ECO:0007669"/>
    <property type="project" value="TreeGrafter"/>
</dbReference>
<comment type="subcellular location">
    <subcellularLocation>
        <location evidence="1">Cell membrane</location>
        <topology evidence="1">Multi-pass membrane protein</topology>
    </subcellularLocation>
</comment>
<keyword evidence="3" id="KW-0813">Transport</keyword>